<dbReference type="Pfam" id="PF01019">
    <property type="entry name" value="G_glu_transpept"/>
    <property type="match status" value="1"/>
</dbReference>
<proteinExistence type="predicted"/>
<dbReference type="SUPFAM" id="SSF56235">
    <property type="entry name" value="N-terminal nucleophile aminohydrolases (Ntn hydrolases)"/>
    <property type="match status" value="1"/>
</dbReference>
<gene>
    <name evidence="1" type="ORF">METZ01_LOCUS97540</name>
</gene>
<dbReference type="AlphaFoldDB" id="A0A381VWK9"/>
<organism evidence="1">
    <name type="scientific">marine metagenome</name>
    <dbReference type="NCBI Taxonomy" id="408172"/>
    <lineage>
        <taxon>unclassified sequences</taxon>
        <taxon>metagenomes</taxon>
        <taxon>ecological metagenomes</taxon>
    </lineage>
</organism>
<dbReference type="Gene3D" id="3.60.20.40">
    <property type="match status" value="1"/>
</dbReference>
<sequence length="635" mass="70149">VSKRSLVLSWCLGILVTATVALLGQSASYQVVPSLVDRVRPFNSFGHVYDANSFESMRPRIMGTHGVIATGHYLATQAGFEVLRAGGNAFDAGVTAAMALKVTKMGFAGWTGVAPLILYSAAEDRVITRVGAGTTPARATLQHFLANGKRDVDLALVPADVDVWLAALERFGQLSFEEAATPALEIAEGGYHLYKHQKWLLDSQQDRILKYPYNQAFWFQHGVEEQQLGDLMVNKDLGRLIRYMMTAERTTLAQGGSRTEGIAAARDAFYKGEPARAVDAFYEEHDGLITYDDLANYESKWMAPLHTTFRDYDVYVGDGWSQGPRLILFLNMLDQFDLESLGYNTADYIHLLSQVIALGMSDVHKHVGDPSMTNTPSTLYSKEYAAKRVLLIDRERAFSDMPPWGDPSNMTELSDTSPVDFSIPPANSSDHRRELANEASMFDTSSLNVMDDEGNLFSMTESDGHMVTPMIPGWGFGLSRRMYQLNLNPDLANAMAPGKRPRNTNSPVLIMKAGKPFMGMSTPGGDQQLQSLLQVFLNVVIWDMSPEQALDQPRFGSYNFPPTGSEVNQTPGLLKLEGRIPETTFETLSSMGHTVESWGLWNWQACAPTVTYREPDTGLMIAAGDVRRETTALGF</sequence>
<dbReference type="Gene3D" id="1.10.246.130">
    <property type="match status" value="1"/>
</dbReference>
<protein>
    <recommendedName>
        <fullName evidence="2">Gamma-glutamyltransferase</fullName>
    </recommendedName>
</protein>
<dbReference type="InterPro" id="IPR043137">
    <property type="entry name" value="GGT_ssub_C"/>
</dbReference>
<dbReference type="InterPro" id="IPR029055">
    <property type="entry name" value="Ntn_hydrolases_N"/>
</dbReference>
<evidence type="ECO:0000313" key="1">
    <source>
        <dbReference type="EMBL" id="SVA44686.1"/>
    </source>
</evidence>
<dbReference type="EMBL" id="UINC01010009">
    <property type="protein sequence ID" value="SVA44686.1"/>
    <property type="molecule type" value="Genomic_DNA"/>
</dbReference>
<reference evidence="1" key="1">
    <citation type="submission" date="2018-05" db="EMBL/GenBank/DDBJ databases">
        <authorList>
            <person name="Lanie J.A."/>
            <person name="Ng W.-L."/>
            <person name="Kazmierczak K.M."/>
            <person name="Andrzejewski T.M."/>
            <person name="Davidsen T.M."/>
            <person name="Wayne K.J."/>
            <person name="Tettelin H."/>
            <person name="Glass J.I."/>
            <person name="Rusch D."/>
            <person name="Podicherti R."/>
            <person name="Tsui H.-C.T."/>
            <person name="Winkler M.E."/>
        </authorList>
    </citation>
    <scope>NUCLEOTIDE SEQUENCE</scope>
</reference>
<dbReference type="InterPro" id="IPR052896">
    <property type="entry name" value="GGT-like_enzyme"/>
</dbReference>
<dbReference type="PANTHER" id="PTHR43881">
    <property type="entry name" value="GAMMA-GLUTAMYLTRANSPEPTIDASE (AFU_ORTHOLOGUE AFUA_4G13580)"/>
    <property type="match status" value="1"/>
</dbReference>
<name>A0A381VWK9_9ZZZZ</name>
<feature type="non-terminal residue" evidence="1">
    <location>
        <position position="1"/>
    </location>
</feature>
<dbReference type="PRINTS" id="PR01210">
    <property type="entry name" value="GGTRANSPTASE"/>
</dbReference>
<accession>A0A381VWK9</accession>
<evidence type="ECO:0008006" key="2">
    <source>
        <dbReference type="Google" id="ProtNLM"/>
    </source>
</evidence>
<dbReference type="InterPro" id="IPR043138">
    <property type="entry name" value="GGT_lsub"/>
</dbReference>
<dbReference type="PANTHER" id="PTHR43881:SF1">
    <property type="entry name" value="GAMMA-GLUTAMYLTRANSPEPTIDASE (AFU_ORTHOLOGUE AFUA_4G13580)"/>
    <property type="match status" value="1"/>
</dbReference>